<reference evidence="3" key="1">
    <citation type="submission" date="2016-04" db="UniProtKB">
        <authorList>
            <consortium name="WormBaseParasite"/>
        </authorList>
    </citation>
    <scope>IDENTIFICATION</scope>
</reference>
<evidence type="ECO:0000313" key="1">
    <source>
        <dbReference type="EMBL" id="VDN89229.1"/>
    </source>
</evidence>
<dbReference type="AlphaFoldDB" id="A0A0N4TIL5"/>
<name>A0A0N4TIL5_BRUPA</name>
<gene>
    <name evidence="1" type="ORF">BPAG_LOCUS8043</name>
</gene>
<reference evidence="1 2" key="2">
    <citation type="submission" date="2018-11" db="EMBL/GenBank/DDBJ databases">
        <authorList>
            <consortium name="Pathogen Informatics"/>
        </authorList>
    </citation>
    <scope>NUCLEOTIDE SEQUENCE [LARGE SCALE GENOMIC DNA]</scope>
</reference>
<dbReference type="WBParaSite" id="BPAG_0000808101-mRNA-1">
    <property type="protein sequence ID" value="BPAG_0000808101-mRNA-1"/>
    <property type="gene ID" value="BPAG_0000808101"/>
</dbReference>
<dbReference type="Proteomes" id="UP000278627">
    <property type="component" value="Unassembled WGS sequence"/>
</dbReference>
<protein>
    <submittedName>
        <fullName evidence="1 3">Uncharacterized protein</fullName>
    </submittedName>
</protein>
<evidence type="ECO:0000313" key="2">
    <source>
        <dbReference type="Proteomes" id="UP000278627"/>
    </source>
</evidence>
<accession>A0A0N4TIL5</accession>
<sequence>MRVDPALPSPSYPPYRSQFADITSRTQARALPSDPLNKQKSEKALIKEHKLLQDLSSDEIMALLSWPVMARQGHI</sequence>
<organism evidence="3">
    <name type="scientific">Brugia pahangi</name>
    <name type="common">Filarial nematode worm</name>
    <dbReference type="NCBI Taxonomy" id="6280"/>
    <lineage>
        <taxon>Eukaryota</taxon>
        <taxon>Metazoa</taxon>
        <taxon>Ecdysozoa</taxon>
        <taxon>Nematoda</taxon>
        <taxon>Chromadorea</taxon>
        <taxon>Rhabditida</taxon>
        <taxon>Spirurina</taxon>
        <taxon>Spiruromorpha</taxon>
        <taxon>Filarioidea</taxon>
        <taxon>Onchocercidae</taxon>
        <taxon>Brugia</taxon>
    </lineage>
</organism>
<dbReference type="EMBL" id="UZAD01013130">
    <property type="protein sequence ID" value="VDN89229.1"/>
    <property type="molecule type" value="Genomic_DNA"/>
</dbReference>
<evidence type="ECO:0000313" key="3">
    <source>
        <dbReference type="WBParaSite" id="BPAG_0000808101-mRNA-1"/>
    </source>
</evidence>
<proteinExistence type="predicted"/>
<keyword evidence="2" id="KW-1185">Reference proteome</keyword>